<dbReference type="Proteomes" id="UP000199352">
    <property type="component" value="Unassembled WGS sequence"/>
</dbReference>
<accession>A0A1H9B1F1</accession>
<keyword evidence="1" id="KW-0472">Membrane</keyword>
<keyword evidence="1" id="KW-0812">Transmembrane</keyword>
<keyword evidence="1" id="KW-1133">Transmembrane helix</keyword>
<evidence type="ECO:0000313" key="3">
    <source>
        <dbReference type="Proteomes" id="UP000199352"/>
    </source>
</evidence>
<dbReference type="AlphaFoldDB" id="A0A1H9B1F1"/>
<sequence>MGKREMDDEQRERMRDLNRIGRQTLPYSGGFVVFAVLAGVFVYDDWTALLWWVLADLAVTGVMFFAQWRYIRRGPFPRLPASMREDEHPRR</sequence>
<reference evidence="3" key="1">
    <citation type="submission" date="2016-10" db="EMBL/GenBank/DDBJ databases">
        <authorList>
            <person name="Varghese N."/>
            <person name="Submissions S."/>
        </authorList>
    </citation>
    <scope>NUCLEOTIDE SEQUENCE [LARGE SCALE GENOMIC DNA]</scope>
    <source>
        <strain evidence="3">CGMCC 4.3525</strain>
    </source>
</reference>
<feature type="transmembrane region" description="Helical" evidence="1">
    <location>
        <begin position="24"/>
        <end position="43"/>
    </location>
</feature>
<evidence type="ECO:0008006" key="4">
    <source>
        <dbReference type="Google" id="ProtNLM"/>
    </source>
</evidence>
<dbReference type="EMBL" id="FOFR01000001">
    <property type="protein sequence ID" value="SEP82655.1"/>
    <property type="molecule type" value="Genomic_DNA"/>
</dbReference>
<feature type="transmembrane region" description="Helical" evidence="1">
    <location>
        <begin position="49"/>
        <end position="68"/>
    </location>
</feature>
<dbReference type="RefSeq" id="WP_143115953.1">
    <property type="nucleotide sequence ID" value="NZ_FOFR01000001.1"/>
</dbReference>
<proteinExistence type="predicted"/>
<name>A0A1H9B1F1_9PSEU</name>
<evidence type="ECO:0000313" key="2">
    <source>
        <dbReference type="EMBL" id="SEP82655.1"/>
    </source>
</evidence>
<keyword evidence="3" id="KW-1185">Reference proteome</keyword>
<protein>
    <recommendedName>
        <fullName evidence="4">2TM domain-containing protein</fullName>
    </recommendedName>
</protein>
<evidence type="ECO:0000256" key="1">
    <source>
        <dbReference type="SAM" id="Phobius"/>
    </source>
</evidence>
<organism evidence="2 3">
    <name type="scientific">Lentzea xinjiangensis</name>
    <dbReference type="NCBI Taxonomy" id="402600"/>
    <lineage>
        <taxon>Bacteria</taxon>
        <taxon>Bacillati</taxon>
        <taxon>Actinomycetota</taxon>
        <taxon>Actinomycetes</taxon>
        <taxon>Pseudonocardiales</taxon>
        <taxon>Pseudonocardiaceae</taxon>
        <taxon>Lentzea</taxon>
    </lineage>
</organism>
<gene>
    <name evidence="2" type="ORF">SAMN05216188_101610</name>
</gene>